<dbReference type="InterPro" id="IPR029044">
    <property type="entry name" value="Nucleotide-diphossugar_trans"/>
</dbReference>
<proteinExistence type="inferred from homology"/>
<dbReference type="AlphaFoldDB" id="A0A645ABX4"/>
<dbReference type="Gene3D" id="3.90.550.10">
    <property type="entry name" value="Spore Coat Polysaccharide Biosynthesis Protein SpsA, Chain A"/>
    <property type="match status" value="1"/>
</dbReference>
<accession>A0A645ABX4</accession>
<dbReference type="GO" id="GO:0016757">
    <property type="term" value="F:glycosyltransferase activity"/>
    <property type="evidence" value="ECO:0007669"/>
    <property type="project" value="UniProtKB-KW"/>
</dbReference>
<name>A0A645ABX4_9ZZZZ</name>
<dbReference type="CDD" id="cd04186">
    <property type="entry name" value="GT_2_like_c"/>
    <property type="match status" value="1"/>
</dbReference>
<dbReference type="EMBL" id="VSSQ01011578">
    <property type="protein sequence ID" value="MPM47194.1"/>
    <property type="molecule type" value="Genomic_DNA"/>
</dbReference>
<comment type="similarity">
    <text evidence="1">Belongs to the glycosyltransferase 2 family.</text>
</comment>
<dbReference type="Pfam" id="PF00535">
    <property type="entry name" value="Glycos_transf_2"/>
    <property type="match status" value="1"/>
</dbReference>
<comment type="caution">
    <text evidence="5">The sequence shown here is derived from an EMBL/GenBank/DDBJ whole genome shotgun (WGS) entry which is preliminary data.</text>
</comment>
<dbReference type="InterPro" id="IPR001173">
    <property type="entry name" value="Glyco_trans_2-like"/>
</dbReference>
<reference evidence="5" key="1">
    <citation type="submission" date="2019-08" db="EMBL/GenBank/DDBJ databases">
        <authorList>
            <person name="Kucharzyk K."/>
            <person name="Murdoch R.W."/>
            <person name="Higgins S."/>
            <person name="Loffler F."/>
        </authorList>
    </citation>
    <scope>NUCLEOTIDE SEQUENCE</scope>
</reference>
<dbReference type="PANTHER" id="PTHR43179:SF12">
    <property type="entry name" value="GALACTOFURANOSYLTRANSFERASE GLFT2"/>
    <property type="match status" value="1"/>
</dbReference>
<dbReference type="SUPFAM" id="SSF53448">
    <property type="entry name" value="Nucleotide-diphospho-sugar transferases"/>
    <property type="match status" value="1"/>
</dbReference>
<evidence type="ECO:0000256" key="3">
    <source>
        <dbReference type="ARBA" id="ARBA00022679"/>
    </source>
</evidence>
<gene>
    <name evidence="5" type="ORF">SDC9_93902</name>
</gene>
<sequence>MGPILSIIVVNFNGIQDTLELLASIEKFLDLEYVEVIVVDNGSLNNESIAIAKYYPWSKTIRSEVNLGFAGGNNLGIQASIGKYVMLLNNDTLLKDNSLMKLPDTFNADSTIGVVSPKILFNNPAGYIQYAGYSSMSRITIRNKTIGLMQKDEGQFDTITDTSYAHGAAMVVSREVLENVGMMSEFFFLYYEEMDWCEKIRSKGYRIIYDPSAVIIHKEGMSVGKESPLKKFYMVRNRLLFAKRNRTGVIRYISIVYQILIAVPKEFLGLLFKGNPKAALSTLKGVFWFLSDK</sequence>
<evidence type="ECO:0000259" key="4">
    <source>
        <dbReference type="Pfam" id="PF00535"/>
    </source>
</evidence>
<feature type="domain" description="Glycosyltransferase 2-like" evidence="4">
    <location>
        <begin position="6"/>
        <end position="180"/>
    </location>
</feature>
<evidence type="ECO:0000313" key="5">
    <source>
        <dbReference type="EMBL" id="MPM47194.1"/>
    </source>
</evidence>
<dbReference type="PANTHER" id="PTHR43179">
    <property type="entry name" value="RHAMNOSYLTRANSFERASE WBBL"/>
    <property type="match status" value="1"/>
</dbReference>
<evidence type="ECO:0000256" key="2">
    <source>
        <dbReference type="ARBA" id="ARBA00022676"/>
    </source>
</evidence>
<organism evidence="5">
    <name type="scientific">bioreactor metagenome</name>
    <dbReference type="NCBI Taxonomy" id="1076179"/>
    <lineage>
        <taxon>unclassified sequences</taxon>
        <taxon>metagenomes</taxon>
        <taxon>ecological metagenomes</taxon>
    </lineage>
</organism>
<keyword evidence="2" id="KW-0328">Glycosyltransferase</keyword>
<protein>
    <recommendedName>
        <fullName evidence="4">Glycosyltransferase 2-like domain-containing protein</fullName>
    </recommendedName>
</protein>
<evidence type="ECO:0000256" key="1">
    <source>
        <dbReference type="ARBA" id="ARBA00006739"/>
    </source>
</evidence>
<keyword evidence="3" id="KW-0808">Transferase</keyword>